<dbReference type="RefSeq" id="WP_191249893.1">
    <property type="nucleotide sequence ID" value="NZ_BNCI01000001.1"/>
</dbReference>
<dbReference type="GO" id="GO:0016787">
    <property type="term" value="F:hydrolase activity"/>
    <property type="evidence" value="ECO:0007669"/>
    <property type="project" value="UniProtKB-KW"/>
</dbReference>
<dbReference type="SUPFAM" id="SSF53474">
    <property type="entry name" value="alpha/beta-Hydrolases"/>
    <property type="match status" value="1"/>
</dbReference>
<dbReference type="AlphaFoldDB" id="A0A919AJZ4"/>
<gene>
    <name evidence="3" type="ORF">GCM10017044_04130</name>
</gene>
<feature type="domain" description="Alpha/beta hydrolase fold-3" evidence="2">
    <location>
        <begin position="79"/>
        <end position="288"/>
    </location>
</feature>
<protein>
    <recommendedName>
        <fullName evidence="2">Alpha/beta hydrolase fold-3 domain-containing protein</fullName>
    </recommendedName>
</protein>
<dbReference type="InterPro" id="IPR050300">
    <property type="entry name" value="GDXG_lipolytic_enzyme"/>
</dbReference>
<dbReference type="Pfam" id="PF07859">
    <property type="entry name" value="Abhydrolase_3"/>
    <property type="match status" value="1"/>
</dbReference>
<evidence type="ECO:0000256" key="1">
    <source>
        <dbReference type="ARBA" id="ARBA00022801"/>
    </source>
</evidence>
<dbReference type="PANTHER" id="PTHR48081:SF8">
    <property type="entry name" value="ALPHA_BETA HYDROLASE FOLD-3 DOMAIN-CONTAINING PROTEIN-RELATED"/>
    <property type="match status" value="1"/>
</dbReference>
<proteinExistence type="predicted"/>
<name>A0A919AJZ4_9PROT</name>
<keyword evidence="4" id="KW-1185">Reference proteome</keyword>
<evidence type="ECO:0000259" key="2">
    <source>
        <dbReference type="Pfam" id="PF07859"/>
    </source>
</evidence>
<dbReference type="EMBL" id="BNCI01000001">
    <property type="protein sequence ID" value="GHF13318.1"/>
    <property type="molecule type" value="Genomic_DNA"/>
</dbReference>
<sequence>MVLDTQTKQLLDEMAAGGRFVDGLPPLPDYRKAAEEIMISLAVPSSEIDSVENVRLTGGTVLVRRYVPNDITDAENPAILFAHGGGWALGTLDGYDSFCRRLAKQSGMQVFSVEYRLAPEHPFPAGLNDVIEAYKALRLDAQTYNIDRDRILLCGDSAGGNLVAATCEHLSTTDIPMPAGLAMIYPMTDVSGQTDYPSRRLFGTGEYFLEEAMIDWSTEQYLTDKQDRHNPLVSPVLSDNLGLYPKTLIITAGYDPLRDEGIAFYDRMVKAGGQATHVNFETTIHAFLSFDRVLPVAEKARDVLIEHLKSMAA</sequence>
<organism evidence="3 4">
    <name type="scientific">Kordiimonas sediminis</name>
    <dbReference type="NCBI Taxonomy" id="1735581"/>
    <lineage>
        <taxon>Bacteria</taxon>
        <taxon>Pseudomonadati</taxon>
        <taxon>Pseudomonadota</taxon>
        <taxon>Alphaproteobacteria</taxon>
        <taxon>Kordiimonadales</taxon>
        <taxon>Kordiimonadaceae</taxon>
        <taxon>Kordiimonas</taxon>
    </lineage>
</organism>
<dbReference type="PANTHER" id="PTHR48081">
    <property type="entry name" value="AB HYDROLASE SUPERFAMILY PROTEIN C4A8.06C"/>
    <property type="match status" value="1"/>
</dbReference>
<evidence type="ECO:0000313" key="3">
    <source>
        <dbReference type="EMBL" id="GHF13318.1"/>
    </source>
</evidence>
<dbReference type="InterPro" id="IPR029058">
    <property type="entry name" value="AB_hydrolase_fold"/>
</dbReference>
<reference evidence="3" key="2">
    <citation type="submission" date="2020-09" db="EMBL/GenBank/DDBJ databases">
        <authorList>
            <person name="Sun Q."/>
            <person name="Kim S."/>
        </authorList>
    </citation>
    <scope>NUCLEOTIDE SEQUENCE</scope>
    <source>
        <strain evidence="3">KCTC 42590</strain>
    </source>
</reference>
<dbReference type="Proteomes" id="UP000630923">
    <property type="component" value="Unassembled WGS sequence"/>
</dbReference>
<keyword evidence="1" id="KW-0378">Hydrolase</keyword>
<evidence type="ECO:0000313" key="4">
    <source>
        <dbReference type="Proteomes" id="UP000630923"/>
    </source>
</evidence>
<accession>A0A919AJZ4</accession>
<comment type="caution">
    <text evidence="3">The sequence shown here is derived from an EMBL/GenBank/DDBJ whole genome shotgun (WGS) entry which is preliminary data.</text>
</comment>
<reference evidence="3" key="1">
    <citation type="journal article" date="2014" name="Int. J. Syst. Evol. Microbiol.">
        <title>Complete genome sequence of Corynebacterium casei LMG S-19264T (=DSM 44701T), isolated from a smear-ripened cheese.</title>
        <authorList>
            <consortium name="US DOE Joint Genome Institute (JGI-PGF)"/>
            <person name="Walter F."/>
            <person name="Albersmeier A."/>
            <person name="Kalinowski J."/>
            <person name="Ruckert C."/>
        </authorList>
    </citation>
    <scope>NUCLEOTIDE SEQUENCE</scope>
    <source>
        <strain evidence="3">KCTC 42590</strain>
    </source>
</reference>
<dbReference type="Gene3D" id="3.40.50.1820">
    <property type="entry name" value="alpha/beta hydrolase"/>
    <property type="match status" value="1"/>
</dbReference>
<dbReference type="InterPro" id="IPR013094">
    <property type="entry name" value="AB_hydrolase_3"/>
</dbReference>